<name>A0A2A4I4U8_9SPHN</name>
<evidence type="ECO:0000259" key="6">
    <source>
        <dbReference type="PROSITE" id="PS51898"/>
    </source>
</evidence>
<dbReference type="EMBL" id="NWVC01000007">
    <property type="protein sequence ID" value="PCG13505.1"/>
    <property type="molecule type" value="Genomic_DNA"/>
</dbReference>
<dbReference type="PANTHER" id="PTHR30349">
    <property type="entry name" value="PHAGE INTEGRASE-RELATED"/>
    <property type="match status" value="1"/>
</dbReference>
<dbReference type="SUPFAM" id="SSF56349">
    <property type="entry name" value="DNA breaking-rejoining enzymes"/>
    <property type="match status" value="1"/>
</dbReference>
<evidence type="ECO:0000256" key="4">
    <source>
        <dbReference type="ARBA" id="ARBA00023172"/>
    </source>
</evidence>
<keyword evidence="3" id="KW-0238">DNA-binding</keyword>
<sequence>MAQSEIWRSLDTDSYGMALRRIHRVAADVEAEFEKVRCSTGSVIDPVLLATPVSDPSRSTPLVPADPQPPAPPSPSNTRTIGDVYDRFIADPKHQWSKRTQIAHATTRKWVIEVFGEGTPLAEITREGCRDFVALLREMPKSAHQRFPDLTITEVIAAAKEKGERRVISTANLNAYINRFGGVMNWAMNEGYLDRNPLKGLKLRDPVKKRDKRNPFSIEQLRRIFDAPIYTGCRDDANGYAVPGDQRPRRARFWVPLIALFSGLRLNEICQLEVSDIRAIDGIPCFRVASGLSQTGDEKRVKTNASERSVPVHDELIRCGFLVFAESQRLCGETNLFPELPFGHLGYRSTAISRWFSRFLENAGAAAPLTCFHSFRHNFRDGLREAKIDRDIALLLGGWTTDGKGTAVADNYGSGYQPKALAEALNAVRFPALNLDHLAVIGSRRET</sequence>
<feature type="domain" description="Tyr recombinase" evidence="6">
    <location>
        <begin position="211"/>
        <end position="426"/>
    </location>
</feature>
<keyword evidence="8" id="KW-1185">Reference proteome</keyword>
<dbReference type="AlphaFoldDB" id="A0A2A4I4U8"/>
<evidence type="ECO:0000256" key="3">
    <source>
        <dbReference type="ARBA" id="ARBA00023125"/>
    </source>
</evidence>
<dbReference type="Gene3D" id="1.10.150.130">
    <property type="match status" value="1"/>
</dbReference>
<dbReference type="InterPro" id="IPR010998">
    <property type="entry name" value="Integrase_recombinase_N"/>
</dbReference>
<evidence type="ECO:0000313" key="8">
    <source>
        <dbReference type="Proteomes" id="UP000218323"/>
    </source>
</evidence>
<comment type="caution">
    <text evidence="7">The sequence shown here is derived from an EMBL/GenBank/DDBJ whole genome shotgun (WGS) entry which is preliminary data.</text>
</comment>
<evidence type="ECO:0000256" key="1">
    <source>
        <dbReference type="ARBA" id="ARBA00008857"/>
    </source>
</evidence>
<evidence type="ECO:0000256" key="5">
    <source>
        <dbReference type="SAM" id="MobiDB-lite"/>
    </source>
</evidence>
<reference evidence="7 8" key="1">
    <citation type="submission" date="2017-09" db="EMBL/GenBank/DDBJ databases">
        <title>Sphingomonas adhaesiva DSM 7418, whole genome shotgun sequence.</title>
        <authorList>
            <person name="Feng G."/>
            <person name="Zhu H."/>
        </authorList>
    </citation>
    <scope>NUCLEOTIDE SEQUENCE [LARGE SCALE GENOMIC DNA]</scope>
    <source>
        <strain evidence="7 8">DSM 7418</strain>
    </source>
</reference>
<dbReference type="InterPro" id="IPR011010">
    <property type="entry name" value="DNA_brk_join_enz"/>
</dbReference>
<feature type="compositionally biased region" description="Pro residues" evidence="5">
    <location>
        <begin position="64"/>
        <end position="75"/>
    </location>
</feature>
<dbReference type="Proteomes" id="UP000218323">
    <property type="component" value="Unassembled WGS sequence"/>
</dbReference>
<evidence type="ECO:0000313" key="7">
    <source>
        <dbReference type="EMBL" id="PCG13505.1"/>
    </source>
</evidence>
<gene>
    <name evidence="7" type="ORF">COA07_13330</name>
</gene>
<dbReference type="Gene3D" id="1.10.443.10">
    <property type="entry name" value="Intergrase catalytic core"/>
    <property type="match status" value="1"/>
</dbReference>
<keyword evidence="2" id="KW-0229">DNA integration</keyword>
<dbReference type="InterPro" id="IPR050090">
    <property type="entry name" value="Tyrosine_recombinase_XerCD"/>
</dbReference>
<comment type="similarity">
    <text evidence="1">Belongs to the 'phage' integrase family.</text>
</comment>
<dbReference type="CDD" id="cd01184">
    <property type="entry name" value="INT_C_like_1"/>
    <property type="match status" value="1"/>
</dbReference>
<dbReference type="InterPro" id="IPR013762">
    <property type="entry name" value="Integrase-like_cat_sf"/>
</dbReference>
<evidence type="ECO:0000256" key="2">
    <source>
        <dbReference type="ARBA" id="ARBA00022908"/>
    </source>
</evidence>
<dbReference type="InterPro" id="IPR002104">
    <property type="entry name" value="Integrase_catalytic"/>
</dbReference>
<dbReference type="GO" id="GO:0006310">
    <property type="term" value="P:DNA recombination"/>
    <property type="evidence" value="ECO:0007669"/>
    <property type="project" value="UniProtKB-KW"/>
</dbReference>
<dbReference type="PROSITE" id="PS51898">
    <property type="entry name" value="TYR_RECOMBINASE"/>
    <property type="match status" value="1"/>
</dbReference>
<organism evidence="7 8">
    <name type="scientific">Sphingomonas adhaesiva</name>
    <dbReference type="NCBI Taxonomy" id="28212"/>
    <lineage>
        <taxon>Bacteria</taxon>
        <taxon>Pseudomonadati</taxon>
        <taxon>Pseudomonadota</taxon>
        <taxon>Alphaproteobacteria</taxon>
        <taxon>Sphingomonadales</taxon>
        <taxon>Sphingomonadaceae</taxon>
        <taxon>Sphingomonas</taxon>
    </lineage>
</organism>
<dbReference type="GO" id="GO:0015074">
    <property type="term" value="P:DNA integration"/>
    <property type="evidence" value="ECO:0007669"/>
    <property type="project" value="UniProtKB-KW"/>
</dbReference>
<keyword evidence="4" id="KW-0233">DNA recombination</keyword>
<accession>A0A2A4I4U8</accession>
<protein>
    <recommendedName>
        <fullName evidence="6">Tyr recombinase domain-containing protein</fullName>
    </recommendedName>
</protein>
<dbReference type="PANTHER" id="PTHR30349:SF41">
    <property type="entry name" value="INTEGRASE_RECOMBINASE PROTEIN MJ0367-RELATED"/>
    <property type="match status" value="1"/>
</dbReference>
<proteinExistence type="inferred from homology"/>
<feature type="region of interest" description="Disordered" evidence="5">
    <location>
        <begin position="55"/>
        <end position="79"/>
    </location>
</feature>
<dbReference type="GO" id="GO:0003677">
    <property type="term" value="F:DNA binding"/>
    <property type="evidence" value="ECO:0007669"/>
    <property type="project" value="UniProtKB-KW"/>
</dbReference>